<feature type="disulfide bond" evidence="18">
    <location>
        <begin position="150"/>
        <end position="295"/>
    </location>
</feature>
<sequence length="564" mass="64832">MRLGNAIATLCLTAFTSATTNNSYTSNDQTLNAFNDTHFCKLDRNDNVSPSCNVTFNELNTINQNIRDDLSGLLKSDFFKYFRLDLYKQCSFWDANDGLCLNRACSVDVVEDWDKLPEYWQPEILGSFNNDTMIEADNDDDECKFLDQLCQTGKKLADIEDTINYCDINDFNGKNAVLIDLTANPERFTGYGGKQAGQIWSTIYQDNCFTLGETGESLVKDAFYRLVSGFHASIGTHLSKEYLNTKTGKWEPNLDLFMARIGNFPDRVTNMYFNYAVVAKALWKIQPYLPEFSFCDLVNKEIKNKMDNVISQLDTNIFNEDLVFANDLSLTLKDEFRSRFKNVTKIMDCVQCDRCRLWGKIQTTGYATALKILFEINDADEFTKQDIVGKLTKYELIALLQTFGRLSESIESVNLFEKMYGKRLNGSENRLTSFFQNNFFSILKKAGKSIRYTIENINTTKEEKEKVDNSQSHAFDDLRMPKQKKSVPKAAAGVGSKWKNAWETETSNVLEAFKFIYRSYLDLPRNVWRLTLGKAYKFWNKFIGVADYVKEDVEEANTHKLNIQ</sequence>
<gene>
    <name evidence="20" type="primary">ERO1_2</name>
    <name evidence="20" type="ORF">GRS66_009679</name>
</gene>
<keyword evidence="12" id="KW-0472">Membrane</keyword>
<evidence type="ECO:0000256" key="11">
    <source>
        <dbReference type="ARBA" id="ARBA00023002"/>
    </source>
</evidence>
<evidence type="ECO:0000256" key="4">
    <source>
        <dbReference type="ARBA" id="ARBA00011802"/>
    </source>
</evidence>
<keyword evidence="9 17" id="KW-0274">FAD</keyword>
<dbReference type="OrthoDB" id="269384at2759"/>
<comment type="cofactor">
    <cofactor evidence="1 17">
        <name>FAD</name>
        <dbReference type="ChEBI" id="CHEBI:57692"/>
    </cofactor>
</comment>
<evidence type="ECO:0000256" key="15">
    <source>
        <dbReference type="ARBA" id="ARBA00023284"/>
    </source>
</evidence>
<evidence type="ECO:0000256" key="14">
    <source>
        <dbReference type="ARBA" id="ARBA00023180"/>
    </source>
</evidence>
<dbReference type="InterPro" id="IPR037192">
    <property type="entry name" value="ERO1-like_sf"/>
</dbReference>
<dbReference type="Pfam" id="PF04137">
    <property type="entry name" value="ERO1"/>
    <property type="match status" value="1"/>
</dbReference>
<keyword evidence="13 18" id="KW-1015">Disulfide bond</keyword>
<feature type="disulfide bond" description="Redox-active" evidence="18">
    <location>
        <begin position="352"/>
        <end position="355"/>
    </location>
</feature>
<feature type="disulfide bond" evidence="18">
    <location>
        <begin position="143"/>
        <end position="166"/>
    </location>
</feature>
<dbReference type="AlphaFoldDB" id="A0A6C1EDX9"/>
<feature type="signal peptide" evidence="19">
    <location>
        <begin position="1"/>
        <end position="18"/>
    </location>
</feature>
<evidence type="ECO:0000256" key="7">
    <source>
        <dbReference type="ARBA" id="ARBA00022729"/>
    </source>
</evidence>
<dbReference type="InterPro" id="IPR007266">
    <property type="entry name" value="Ero1"/>
</dbReference>
<feature type="binding site" evidence="17">
    <location>
        <position position="228"/>
    </location>
    <ligand>
        <name>FAD</name>
        <dbReference type="ChEBI" id="CHEBI:57692"/>
    </ligand>
</feature>
<keyword evidence="21" id="KW-1185">Reference proteome</keyword>
<keyword evidence="14" id="KW-0325">Glycoprotein</keyword>
<feature type="active site" description="Nucleophile" evidence="16">
    <location>
        <position position="352"/>
    </location>
</feature>
<dbReference type="GO" id="GO:0034975">
    <property type="term" value="P:protein folding in endoplasmic reticulum"/>
    <property type="evidence" value="ECO:0007669"/>
    <property type="project" value="InterPro"/>
</dbReference>
<dbReference type="EMBL" id="CP049010">
    <property type="protein sequence ID" value="QID87023.1"/>
    <property type="molecule type" value="Genomic_DNA"/>
</dbReference>
<reference evidence="20 21" key="1">
    <citation type="journal article" date="2019" name="BMC Genomics">
        <title>Chromosome level assembly and comparative genome analysis confirm lager-brewing yeasts originated from a single hybridization.</title>
        <authorList>
            <person name="Salazar A.N."/>
            <person name="Gorter de Vries A.R."/>
            <person name="van den Broek M."/>
            <person name="Brouwers N."/>
            <person name="de la Torre Cortes P."/>
            <person name="Kuijpers N.G.A."/>
            <person name="Daran J.G."/>
            <person name="Abeel T."/>
        </authorList>
    </citation>
    <scope>NUCLEOTIDE SEQUENCE [LARGE SCALE GENOMIC DNA]</scope>
    <source>
        <strain evidence="20 21">CBS 1483</strain>
    </source>
</reference>
<dbReference type="GO" id="GO:0015035">
    <property type="term" value="F:protein-disulfide reductase activity"/>
    <property type="evidence" value="ECO:0007669"/>
    <property type="project" value="InterPro"/>
</dbReference>
<evidence type="ECO:0000256" key="6">
    <source>
        <dbReference type="ARBA" id="ARBA00022630"/>
    </source>
</evidence>
<feature type="binding site" evidence="17">
    <location>
        <position position="187"/>
    </location>
    <ligand>
        <name>FAD</name>
        <dbReference type="ChEBI" id="CHEBI:57692"/>
    </ligand>
</feature>
<evidence type="ECO:0000256" key="16">
    <source>
        <dbReference type="PIRSR" id="PIRSR017205-1"/>
    </source>
</evidence>
<dbReference type="SUPFAM" id="SSF110019">
    <property type="entry name" value="ERO1-like"/>
    <property type="match status" value="1"/>
</dbReference>
<feature type="binding site" evidence="17">
    <location>
        <position position="200"/>
    </location>
    <ligand>
        <name>FAD</name>
        <dbReference type="ChEBI" id="CHEBI:57692"/>
    </ligand>
</feature>
<feature type="binding site" evidence="17">
    <location>
        <position position="189"/>
    </location>
    <ligand>
        <name>FAD</name>
        <dbReference type="ChEBI" id="CHEBI:57692"/>
    </ligand>
</feature>
<evidence type="ECO:0000256" key="9">
    <source>
        <dbReference type="ARBA" id="ARBA00022827"/>
    </source>
</evidence>
<feature type="binding site" evidence="17">
    <location>
        <position position="231"/>
    </location>
    <ligand>
        <name>FAD</name>
        <dbReference type="ChEBI" id="CHEBI:57692"/>
    </ligand>
</feature>
<evidence type="ECO:0000256" key="12">
    <source>
        <dbReference type="ARBA" id="ARBA00023136"/>
    </source>
</evidence>
<comment type="subunit">
    <text evidence="4">May function both as a monomer and a homodimer.</text>
</comment>
<keyword evidence="5" id="KW-0813">Transport</keyword>
<feature type="binding site" evidence="17">
    <location>
        <position position="260"/>
    </location>
    <ligand>
        <name>FAD</name>
        <dbReference type="ChEBI" id="CHEBI:57692"/>
    </ligand>
</feature>
<evidence type="ECO:0000256" key="2">
    <source>
        <dbReference type="ARBA" id="ARBA00004367"/>
    </source>
</evidence>
<keyword evidence="8" id="KW-0256">Endoplasmic reticulum</keyword>
<dbReference type="Proteomes" id="UP000501346">
    <property type="component" value="Chromosome SeXIII-ScXIII"/>
</dbReference>
<keyword evidence="11" id="KW-0560">Oxidoreductase</keyword>
<keyword evidence="7 19" id="KW-0732">Signal</keyword>
<feature type="chain" id="PRO_5025592189" evidence="19">
    <location>
        <begin position="19"/>
        <end position="564"/>
    </location>
</feature>
<proteinExistence type="inferred from homology"/>
<evidence type="ECO:0000256" key="18">
    <source>
        <dbReference type="PIRSR" id="PIRSR017205-3"/>
    </source>
</evidence>
<protein>
    <submittedName>
        <fullName evidence="20">Endoplasmic oxidoreductin-1</fullName>
    </submittedName>
</protein>
<dbReference type="GO" id="GO:0005789">
    <property type="term" value="C:endoplasmic reticulum membrane"/>
    <property type="evidence" value="ECO:0007669"/>
    <property type="project" value="UniProtKB-SubCell"/>
</dbReference>
<evidence type="ECO:0000256" key="3">
    <source>
        <dbReference type="ARBA" id="ARBA00008277"/>
    </source>
</evidence>
<dbReference type="GO" id="GO:0016972">
    <property type="term" value="F:thiol oxidase activity"/>
    <property type="evidence" value="ECO:0007669"/>
    <property type="project" value="InterPro"/>
</dbReference>
<evidence type="ECO:0000313" key="21">
    <source>
        <dbReference type="Proteomes" id="UP000501346"/>
    </source>
</evidence>
<dbReference type="GO" id="GO:0071949">
    <property type="term" value="F:FAD binding"/>
    <property type="evidence" value="ECO:0007669"/>
    <property type="project" value="InterPro"/>
</dbReference>
<evidence type="ECO:0000256" key="1">
    <source>
        <dbReference type="ARBA" id="ARBA00001974"/>
    </source>
</evidence>
<evidence type="ECO:0000256" key="17">
    <source>
        <dbReference type="PIRSR" id="PIRSR017205-2"/>
    </source>
</evidence>
<dbReference type="PANTHER" id="PTHR12613">
    <property type="entry name" value="ERO1-RELATED"/>
    <property type="match status" value="1"/>
</dbReference>
<accession>A0A6C1EDX9</accession>
<evidence type="ECO:0000256" key="5">
    <source>
        <dbReference type="ARBA" id="ARBA00022448"/>
    </source>
</evidence>
<comment type="subcellular location">
    <subcellularLocation>
        <location evidence="2">Endoplasmic reticulum membrane</location>
        <topology evidence="2">Peripheral membrane protein</topology>
        <orientation evidence="2">Lumenal side</orientation>
    </subcellularLocation>
</comment>
<dbReference type="PIRSF" id="PIRSF017205">
    <property type="entry name" value="ERO1"/>
    <property type="match status" value="1"/>
</dbReference>
<keyword evidence="15" id="KW-0676">Redox-active center</keyword>
<evidence type="ECO:0000313" key="20">
    <source>
        <dbReference type="EMBL" id="QID87023.1"/>
    </source>
</evidence>
<evidence type="ECO:0000256" key="19">
    <source>
        <dbReference type="SAM" id="SignalP"/>
    </source>
</evidence>
<evidence type="ECO:0000256" key="13">
    <source>
        <dbReference type="ARBA" id="ARBA00023157"/>
    </source>
</evidence>
<keyword evidence="6" id="KW-0285">Flavoprotein</keyword>
<feature type="active site" evidence="16">
    <location>
        <position position="355"/>
    </location>
</feature>
<name>A0A6C1EDX9_SACPS</name>
<comment type="similarity">
    <text evidence="3">Belongs to the EROs family.</text>
</comment>
<dbReference type="PANTHER" id="PTHR12613:SF0">
    <property type="entry name" value="ERO1-LIKE PROTEIN"/>
    <property type="match status" value="1"/>
</dbReference>
<organism evidence="20 21">
    <name type="scientific">Saccharomyces pastorianus</name>
    <name type="common">Lager yeast</name>
    <name type="synonym">Saccharomyces cerevisiae x Saccharomyces eubayanus</name>
    <dbReference type="NCBI Taxonomy" id="27292"/>
    <lineage>
        <taxon>Eukaryota</taxon>
        <taxon>Fungi</taxon>
        <taxon>Dikarya</taxon>
        <taxon>Ascomycota</taxon>
        <taxon>Saccharomycotina</taxon>
        <taxon>Saccharomycetes</taxon>
        <taxon>Saccharomycetales</taxon>
        <taxon>Saccharomycetaceae</taxon>
        <taxon>Saccharomyces</taxon>
    </lineage>
</organism>
<keyword evidence="10" id="KW-0249">Electron transport</keyword>
<evidence type="ECO:0000256" key="8">
    <source>
        <dbReference type="ARBA" id="ARBA00022824"/>
    </source>
</evidence>
<feature type="disulfide bond" description="Redox-active" evidence="18">
    <location>
        <begin position="100"/>
        <end position="105"/>
    </location>
</feature>
<evidence type="ECO:0000256" key="10">
    <source>
        <dbReference type="ARBA" id="ARBA00022982"/>
    </source>
</evidence>